<keyword evidence="2" id="KW-1185">Reference proteome</keyword>
<proteinExistence type="predicted"/>
<reference evidence="2" key="1">
    <citation type="submission" date="2016-10" db="EMBL/GenBank/DDBJ databases">
        <authorList>
            <person name="Varghese N."/>
            <person name="Submissions S."/>
        </authorList>
    </citation>
    <scope>NUCLEOTIDE SEQUENCE [LARGE SCALE GENOMIC DNA]</scope>
    <source>
        <strain evidence="2">8N4</strain>
    </source>
</reference>
<protein>
    <submittedName>
        <fullName evidence="1">Uncharacterized protein</fullName>
    </submittedName>
</protein>
<dbReference type="AlphaFoldDB" id="A0A1H9GFZ0"/>
<gene>
    <name evidence="1" type="ORF">SAMN05216522_103187</name>
</gene>
<sequence length="137" mass="16178">MPIPRSFSLWITRNLEAYQQTLEDLRVEYYLAERPLYHKHCTLSQLRQFNDLSLKIADYCYTQGDDDNYFAVLFGLHQKLIDQLHSNVQREPLFKAQTLQLARHSMTGLCQVFIAQGNWQKASELQREFLQFADSMS</sequence>
<dbReference type="OrthoDB" id="5880814at2"/>
<dbReference type="EMBL" id="FOGC01000003">
    <property type="protein sequence ID" value="SEQ48738.1"/>
    <property type="molecule type" value="Genomic_DNA"/>
</dbReference>
<evidence type="ECO:0000313" key="1">
    <source>
        <dbReference type="EMBL" id="SEQ48738.1"/>
    </source>
</evidence>
<organism evidence="1 2">
    <name type="scientific">Rosenbergiella nectarea</name>
    <dbReference type="NCBI Taxonomy" id="988801"/>
    <lineage>
        <taxon>Bacteria</taxon>
        <taxon>Pseudomonadati</taxon>
        <taxon>Pseudomonadota</taxon>
        <taxon>Gammaproteobacteria</taxon>
        <taxon>Enterobacterales</taxon>
        <taxon>Erwiniaceae</taxon>
        <taxon>Rosenbergiella</taxon>
    </lineage>
</organism>
<dbReference type="RefSeq" id="WP_092673934.1">
    <property type="nucleotide sequence ID" value="NZ_FOGC01000003.1"/>
</dbReference>
<name>A0A1H9GFZ0_9GAMM</name>
<accession>A0A1H9GFZ0</accession>
<dbReference type="Proteomes" id="UP000242515">
    <property type="component" value="Unassembled WGS sequence"/>
</dbReference>
<evidence type="ECO:0000313" key="2">
    <source>
        <dbReference type="Proteomes" id="UP000242515"/>
    </source>
</evidence>
<dbReference type="STRING" id="988801.SAMN05216522_103187"/>